<gene>
    <name evidence="1" type="primary">Acey_s0136.g1977</name>
    <name evidence="1" type="ORF">Y032_0136g1977</name>
</gene>
<organism evidence="1 2">
    <name type="scientific">Ancylostoma ceylanicum</name>
    <dbReference type="NCBI Taxonomy" id="53326"/>
    <lineage>
        <taxon>Eukaryota</taxon>
        <taxon>Metazoa</taxon>
        <taxon>Ecdysozoa</taxon>
        <taxon>Nematoda</taxon>
        <taxon>Chromadorea</taxon>
        <taxon>Rhabditida</taxon>
        <taxon>Rhabditina</taxon>
        <taxon>Rhabditomorpha</taxon>
        <taxon>Strongyloidea</taxon>
        <taxon>Ancylostomatidae</taxon>
        <taxon>Ancylostomatinae</taxon>
        <taxon>Ancylostoma</taxon>
    </lineage>
</organism>
<name>A0A016T5H3_9BILA</name>
<dbReference type="EMBL" id="JARK01001472">
    <property type="protein sequence ID" value="EYB97881.1"/>
    <property type="molecule type" value="Genomic_DNA"/>
</dbReference>
<dbReference type="AlphaFoldDB" id="A0A016T5H3"/>
<evidence type="ECO:0000313" key="1">
    <source>
        <dbReference type="EMBL" id="EYB97881.1"/>
    </source>
</evidence>
<accession>A0A016T5H3</accession>
<protein>
    <submittedName>
        <fullName evidence="1">Uncharacterized protein</fullName>
    </submittedName>
</protein>
<comment type="caution">
    <text evidence="1">The sequence shown here is derived from an EMBL/GenBank/DDBJ whole genome shotgun (WGS) entry which is preliminary data.</text>
</comment>
<reference evidence="2" key="1">
    <citation type="journal article" date="2015" name="Nat. Genet.">
        <title>The genome and transcriptome of the zoonotic hookworm Ancylostoma ceylanicum identify infection-specific gene families.</title>
        <authorList>
            <person name="Schwarz E.M."/>
            <person name="Hu Y."/>
            <person name="Antoshechkin I."/>
            <person name="Miller M.M."/>
            <person name="Sternberg P.W."/>
            <person name="Aroian R.V."/>
        </authorList>
    </citation>
    <scope>NUCLEOTIDE SEQUENCE</scope>
    <source>
        <strain evidence="2">HY135</strain>
    </source>
</reference>
<sequence>MFFIGRSLAYCIIQPNVLTHLGIAVDQAFIKLAYFLYQTFVPLSCTPFPEKQGLPTRSAVNECRPRFNLRKSEDPIPRSLYISSISTGSRCLATVPRPVGSFPHGDVVKDAGQPSNVER</sequence>
<evidence type="ECO:0000313" key="2">
    <source>
        <dbReference type="Proteomes" id="UP000024635"/>
    </source>
</evidence>
<dbReference type="Proteomes" id="UP000024635">
    <property type="component" value="Unassembled WGS sequence"/>
</dbReference>
<keyword evidence="2" id="KW-1185">Reference proteome</keyword>
<proteinExistence type="predicted"/>